<gene>
    <name evidence="6" type="primary">dabA</name>
    <name evidence="7" type="ORF">NOR51B_2540</name>
</gene>
<keyword evidence="5 6" id="KW-0472">Membrane</keyword>
<evidence type="ECO:0000256" key="3">
    <source>
        <dbReference type="ARBA" id="ARBA00022723"/>
    </source>
</evidence>
<dbReference type="PANTHER" id="PTHR38344:SF1">
    <property type="entry name" value="INORGANIC CARBON TRANSPORTER SUBUNIT DABA-RELATED"/>
    <property type="match status" value="1"/>
</dbReference>
<dbReference type="InterPro" id="IPR018752">
    <property type="entry name" value="DabA"/>
</dbReference>
<dbReference type="AlphaFoldDB" id="B8KXA4"/>
<keyword evidence="2 6" id="KW-1003">Cell membrane</keyword>
<keyword evidence="1 6" id="KW-0813">Transport</keyword>
<accession>B8KXA4</accession>
<dbReference type="HAMAP" id="MF_01871">
    <property type="entry name" value="DabA"/>
    <property type="match status" value="1"/>
</dbReference>
<organism evidence="7 8">
    <name type="scientific">Luminiphilus syltensis NOR5-1B</name>
    <dbReference type="NCBI Taxonomy" id="565045"/>
    <lineage>
        <taxon>Bacteria</taxon>
        <taxon>Pseudomonadati</taxon>
        <taxon>Pseudomonadota</taxon>
        <taxon>Gammaproteobacteria</taxon>
        <taxon>Cellvibrionales</taxon>
        <taxon>Halieaceae</taxon>
        <taxon>Luminiphilus</taxon>
    </lineage>
</organism>
<feature type="binding site" evidence="6">
    <location>
        <position position="548"/>
    </location>
    <ligand>
        <name>Zn(2+)</name>
        <dbReference type="ChEBI" id="CHEBI:29105"/>
    </ligand>
</feature>
<evidence type="ECO:0000256" key="1">
    <source>
        <dbReference type="ARBA" id="ARBA00022448"/>
    </source>
</evidence>
<reference evidence="8" key="1">
    <citation type="journal article" date="2013" name="BMC Microbiol.">
        <title>Taxonomy and evolution of bacteriochlorophyll a-containing members of the OM60/NOR5 clade of marine gammaproteobacteria: description of Luminiphilus syltensis gen. nov., sp. nov., reclassification of Haliea rubra as Pseudohaliea rubra gen. nov., comb. nov., and emendation of Chromatocurvus halotolerans.</title>
        <authorList>
            <person name="Spring S."/>
            <person name="Riedel T."/>
            <person name="Sproer C."/>
            <person name="Yan S."/>
            <person name="Harder J."/>
            <person name="Fuchs B.M."/>
        </authorList>
    </citation>
    <scope>NUCLEOTIDE SEQUENCE [LARGE SCALE GENOMIC DNA]</scope>
    <source>
        <strain evidence="8">NOR51-B</strain>
    </source>
</reference>
<proteinExistence type="inferred from homology"/>
<name>B8KXA4_9GAMM</name>
<comment type="subcellular location">
    <subcellularLocation>
        <location evidence="6">Cell membrane</location>
        <topology evidence="6">Peripheral membrane protein</topology>
    </subcellularLocation>
</comment>
<evidence type="ECO:0000256" key="6">
    <source>
        <dbReference type="HAMAP-Rule" id="MF_01871"/>
    </source>
</evidence>
<sequence length="847" mass="93322">MSTKNKSNVTVFPGPRAPSPSRIQELINGALQRVAPLWPLDQFVAVNPYQGFSDESFGRAIQRVALTSGGKMVMERRFFLEAYRAGKFNNDDIHAAIGRLNASVTLKNVLDALHTSAQSDATDKTGSAMRTYADVAEEQSGKDWQALITQQVSHWASGYFDAGQAAWPSPFSNLSPFDAWRAETKIDCTPLLMNISEHDDFIDSLPPSPMAACEYAISRLGVHESLLDLYLHRLLMTIGGWVAYARYRGWHDELAGGSPALVLEMLAIRLSWELMLANEYDDAGGQLRWRRHLANGVRQLSSAATSDDQPIIDEILLGAYEYAWQDATVEKIQQPAEQIETNRPKVQAVFCIDVRSEVLRRAIEGINPHIETTGFAGFFGLPIEYVPIGAESGVAHCPVLLKPDVTLHESMNDTSSELTTRLANRVRLKRQLTHGWRAFKNSAVSCFVFVESYGLAYGVKLLAHTLGIGRPEPLPRHRGLSARTARELAPQLLSIADNESGLALERQIEFAESMLRGMSLTKNHARIVLLTGHGSATTNNAHGSGLDCGACGGQSGETNARIGAMILNSPSVRSALNLRGICIPDDTLFIAAVHNTTTDEVTLFDTKAAPETHTQEIVDLQETLDKASEASRQERSVLLGVAPKKSSSRKQMARKSADWSDVRPEWGLAGCAGFIAAPRAMTRSKNLEGRAFLHSYDYRDDPDFSVLELIMTAPMVVASWINLQYYGSTVDNRVFGSGDKTLHNVVGHSIGVLEGNGGDLRVGLSKQSVHDGQRYIHEPMRLSVFIAAPIVAINTIIERHENIKNLVDNGWLNLFALYEDGDIVARYRGNLEWESHSEHDMKQQNKG</sequence>
<comment type="similarity">
    <text evidence="6">Belongs to the inorganic carbon transporter (TC 9.A.2) DabA family.</text>
</comment>
<evidence type="ECO:0000256" key="5">
    <source>
        <dbReference type="ARBA" id="ARBA00023136"/>
    </source>
</evidence>
<protein>
    <recommendedName>
        <fullName evidence="6">Probable inorganic carbon transporter subunit DabA</fullName>
    </recommendedName>
</protein>
<evidence type="ECO:0000313" key="7">
    <source>
        <dbReference type="EMBL" id="EED36588.1"/>
    </source>
</evidence>
<comment type="function">
    <text evidence="6">Part of an energy-coupled inorganic carbon pump.</text>
</comment>
<dbReference type="Proteomes" id="UP000004699">
    <property type="component" value="Unassembled WGS sequence"/>
</dbReference>
<evidence type="ECO:0000256" key="4">
    <source>
        <dbReference type="ARBA" id="ARBA00022833"/>
    </source>
</evidence>
<dbReference type="GO" id="GO:0005886">
    <property type="term" value="C:plasma membrane"/>
    <property type="evidence" value="ECO:0007669"/>
    <property type="project" value="UniProtKB-SubCell"/>
</dbReference>
<dbReference type="GO" id="GO:0008270">
    <property type="term" value="F:zinc ion binding"/>
    <property type="evidence" value="ECO:0007669"/>
    <property type="project" value="UniProtKB-UniRule"/>
</dbReference>
<dbReference type="STRING" id="565045.NOR51B_2540"/>
<keyword evidence="3 6" id="KW-0479">Metal-binding</keyword>
<keyword evidence="8" id="KW-1185">Reference proteome</keyword>
<feature type="binding site" evidence="6">
    <location>
        <position position="351"/>
    </location>
    <ligand>
        <name>Zn(2+)</name>
        <dbReference type="ChEBI" id="CHEBI:29105"/>
    </ligand>
</feature>
<evidence type="ECO:0000256" key="2">
    <source>
        <dbReference type="ARBA" id="ARBA00022475"/>
    </source>
</evidence>
<dbReference type="eggNOG" id="COG3002">
    <property type="taxonomic scope" value="Bacteria"/>
</dbReference>
<comment type="cofactor">
    <cofactor evidence="6">
        <name>Zn(2+)</name>
        <dbReference type="ChEBI" id="CHEBI:29105"/>
    </cofactor>
</comment>
<dbReference type="PANTHER" id="PTHR38344">
    <property type="entry name" value="UPF0753 PROTEIN AQ_863"/>
    <property type="match status" value="1"/>
</dbReference>
<evidence type="ECO:0000313" key="8">
    <source>
        <dbReference type="Proteomes" id="UP000004699"/>
    </source>
</evidence>
<keyword evidence="4 6" id="KW-0862">Zinc</keyword>
<dbReference type="EMBL" id="DS999411">
    <property type="protein sequence ID" value="EED36588.1"/>
    <property type="molecule type" value="Genomic_DNA"/>
</dbReference>
<feature type="binding site" evidence="6">
    <location>
        <position position="353"/>
    </location>
    <ligand>
        <name>Zn(2+)</name>
        <dbReference type="ChEBI" id="CHEBI:29105"/>
    </ligand>
</feature>
<dbReference type="HOGENOM" id="CLU_009885_0_0_6"/>
<dbReference type="RefSeq" id="WP_009021331.1">
    <property type="nucleotide sequence ID" value="NZ_DS999411.1"/>
</dbReference>
<comment type="subunit">
    <text evidence="6">Forms a complex with DabB.</text>
</comment>
<dbReference type="Pfam" id="PF10070">
    <property type="entry name" value="DabA"/>
    <property type="match status" value="1"/>
</dbReference>
<dbReference type="OrthoDB" id="9805101at2"/>
<feature type="binding site" evidence="6">
    <location>
        <position position="533"/>
    </location>
    <ligand>
        <name>Zn(2+)</name>
        <dbReference type="ChEBI" id="CHEBI:29105"/>
    </ligand>
</feature>